<dbReference type="AlphaFoldDB" id="A0A9D1VAG6"/>
<name>A0A9D1VAG6_9BACT</name>
<protein>
    <submittedName>
        <fullName evidence="3">SEL1-like repeat protein</fullName>
    </submittedName>
</protein>
<dbReference type="PROSITE" id="PS50088">
    <property type="entry name" value="ANK_REPEAT"/>
    <property type="match status" value="1"/>
</dbReference>
<sequence>MKYRIMTGVLVSAAAWASVQADEQALPSGEPAAAAAPRPRLTAMPEDLKQPPYWGRTELSPEYAALTEAAWRGERVLFFRLWSDFLASGRRPDADLTELLLWAALNAEDACIFEAVLQQCEHPTATHVESQPEQWYNEWPIVVAAAVRETGGMWFVERLLAHDAEPRGLDRALEAVYELRLRGSGFPEYEPDVAMQAFALRRFFGAEWETEDARDLAAREWKALRRDHPVVDYLTGAEPRPLPRDLPEAELRFMAEYASAPAEVLDLLFSQTDLERRLEPDGGTPLLCAARAGNWQVVAALIRAGADPEVRDQAGLGLRDFGKSLDHLPNAMPAPEYLWTRRFAADCVAQRRLSAAGAAELWTPGTAEASVSRYRRAAELGVPEAAYAVGVCAERGWGREASVAEALQWYRRAAERGLPAAQLRLALHYQELSRQAKQAGDGEGRQRTEWEYRRLLRAAARQSYPQAQYRMGLFYDKPDSSQSMRAALKWYLAASGCAEASYRVAECCELGLGVPANKEDARWFYSKVLLQHTGHELAPKAAAALRRLGLEPLHVPKVSKELRALLYCELP</sequence>
<reference evidence="3" key="2">
    <citation type="submission" date="2021-04" db="EMBL/GenBank/DDBJ databases">
        <authorList>
            <person name="Gilroy R."/>
        </authorList>
    </citation>
    <scope>NUCLEOTIDE SEQUENCE</scope>
    <source>
        <strain evidence="3">14975</strain>
    </source>
</reference>
<proteinExistence type="predicted"/>
<keyword evidence="2" id="KW-0732">Signal</keyword>
<feature type="chain" id="PRO_5038547658" evidence="2">
    <location>
        <begin position="22"/>
        <end position="571"/>
    </location>
</feature>
<dbReference type="PANTHER" id="PTHR45011:SF1">
    <property type="entry name" value="DAP3-BINDING CELL DEATH ENHANCER 1"/>
    <property type="match status" value="1"/>
</dbReference>
<dbReference type="SUPFAM" id="SSF48403">
    <property type="entry name" value="Ankyrin repeat"/>
    <property type="match status" value="1"/>
</dbReference>
<feature type="repeat" description="ANK" evidence="1">
    <location>
        <begin position="281"/>
        <end position="313"/>
    </location>
</feature>
<dbReference type="InterPro" id="IPR036770">
    <property type="entry name" value="Ankyrin_rpt-contain_sf"/>
</dbReference>
<dbReference type="Proteomes" id="UP000823964">
    <property type="component" value="Unassembled WGS sequence"/>
</dbReference>
<organism evidence="3 4">
    <name type="scientific">Candidatus Akkermansia intestinigallinarum</name>
    <dbReference type="NCBI Taxonomy" id="2838431"/>
    <lineage>
        <taxon>Bacteria</taxon>
        <taxon>Pseudomonadati</taxon>
        <taxon>Verrucomicrobiota</taxon>
        <taxon>Verrucomicrobiia</taxon>
        <taxon>Verrucomicrobiales</taxon>
        <taxon>Akkermansiaceae</taxon>
        <taxon>Akkermansia</taxon>
    </lineage>
</organism>
<dbReference type="Pfam" id="PF00023">
    <property type="entry name" value="Ank"/>
    <property type="match status" value="1"/>
</dbReference>
<keyword evidence="1" id="KW-0040">ANK repeat</keyword>
<dbReference type="PANTHER" id="PTHR45011">
    <property type="entry name" value="DAP3-BINDING CELL DEATH ENHANCER 1"/>
    <property type="match status" value="1"/>
</dbReference>
<feature type="signal peptide" evidence="2">
    <location>
        <begin position="1"/>
        <end position="21"/>
    </location>
</feature>
<dbReference type="SMART" id="SM00671">
    <property type="entry name" value="SEL1"/>
    <property type="match status" value="3"/>
</dbReference>
<evidence type="ECO:0000313" key="4">
    <source>
        <dbReference type="Proteomes" id="UP000823964"/>
    </source>
</evidence>
<dbReference type="Pfam" id="PF08238">
    <property type="entry name" value="Sel1"/>
    <property type="match status" value="3"/>
</dbReference>
<gene>
    <name evidence="3" type="ORF">H9862_02075</name>
</gene>
<dbReference type="Gene3D" id="1.25.40.10">
    <property type="entry name" value="Tetratricopeptide repeat domain"/>
    <property type="match status" value="1"/>
</dbReference>
<evidence type="ECO:0000256" key="1">
    <source>
        <dbReference type="PROSITE-ProRule" id="PRU00023"/>
    </source>
</evidence>
<dbReference type="EMBL" id="DXFQ01000034">
    <property type="protein sequence ID" value="HIX19374.1"/>
    <property type="molecule type" value="Genomic_DNA"/>
</dbReference>
<reference evidence="3" key="1">
    <citation type="journal article" date="2021" name="PeerJ">
        <title>Extensive microbial diversity within the chicken gut microbiome revealed by metagenomics and culture.</title>
        <authorList>
            <person name="Gilroy R."/>
            <person name="Ravi A."/>
            <person name="Getino M."/>
            <person name="Pursley I."/>
            <person name="Horton D.L."/>
            <person name="Alikhan N.F."/>
            <person name="Baker D."/>
            <person name="Gharbi K."/>
            <person name="Hall N."/>
            <person name="Watson M."/>
            <person name="Adriaenssens E.M."/>
            <person name="Foster-Nyarko E."/>
            <person name="Jarju S."/>
            <person name="Secka A."/>
            <person name="Antonio M."/>
            <person name="Oren A."/>
            <person name="Chaudhuri R.R."/>
            <person name="La Ragione R."/>
            <person name="Hildebrand F."/>
            <person name="Pallen M.J."/>
        </authorList>
    </citation>
    <scope>NUCLEOTIDE SEQUENCE</scope>
    <source>
        <strain evidence="3">14975</strain>
    </source>
</reference>
<dbReference type="InterPro" id="IPR002110">
    <property type="entry name" value="Ankyrin_rpt"/>
</dbReference>
<comment type="caution">
    <text evidence="3">The sequence shown here is derived from an EMBL/GenBank/DDBJ whole genome shotgun (WGS) entry which is preliminary data.</text>
</comment>
<evidence type="ECO:0000256" key="2">
    <source>
        <dbReference type="SAM" id="SignalP"/>
    </source>
</evidence>
<dbReference type="InterPro" id="IPR011990">
    <property type="entry name" value="TPR-like_helical_dom_sf"/>
</dbReference>
<dbReference type="InterPro" id="IPR006597">
    <property type="entry name" value="Sel1-like"/>
</dbReference>
<dbReference type="SUPFAM" id="SSF81901">
    <property type="entry name" value="HCP-like"/>
    <property type="match status" value="2"/>
</dbReference>
<dbReference type="Gene3D" id="1.25.40.20">
    <property type="entry name" value="Ankyrin repeat-containing domain"/>
    <property type="match status" value="1"/>
</dbReference>
<dbReference type="InterPro" id="IPR052748">
    <property type="entry name" value="ISR_Activator"/>
</dbReference>
<dbReference type="PROSITE" id="PS50297">
    <property type="entry name" value="ANK_REP_REGION"/>
    <property type="match status" value="1"/>
</dbReference>
<accession>A0A9D1VAG6</accession>
<evidence type="ECO:0000313" key="3">
    <source>
        <dbReference type="EMBL" id="HIX19374.1"/>
    </source>
</evidence>